<evidence type="ECO:0008006" key="7">
    <source>
        <dbReference type="Google" id="ProtNLM"/>
    </source>
</evidence>
<dbReference type="GO" id="GO:0042956">
    <property type="term" value="P:maltodextrin transmembrane transport"/>
    <property type="evidence" value="ECO:0007669"/>
    <property type="project" value="TreeGrafter"/>
</dbReference>
<dbReference type="GO" id="GO:1901982">
    <property type="term" value="F:maltose binding"/>
    <property type="evidence" value="ECO:0007669"/>
    <property type="project" value="TreeGrafter"/>
</dbReference>
<keyword evidence="4" id="KW-1133">Transmembrane helix</keyword>
<dbReference type="AlphaFoldDB" id="A0A2H0KQ45"/>
<dbReference type="SUPFAM" id="SSF53850">
    <property type="entry name" value="Periplasmic binding protein-like II"/>
    <property type="match status" value="1"/>
</dbReference>
<feature type="transmembrane region" description="Helical" evidence="4">
    <location>
        <begin position="7"/>
        <end position="28"/>
    </location>
</feature>
<evidence type="ECO:0000313" key="6">
    <source>
        <dbReference type="Proteomes" id="UP000231550"/>
    </source>
</evidence>
<proteinExistence type="inferred from homology"/>
<organism evidence="5 6">
    <name type="scientific">Candidatus Portnoybacteria bacterium CG11_big_fil_rev_8_21_14_0_20_44_10</name>
    <dbReference type="NCBI Taxonomy" id="1974818"/>
    <lineage>
        <taxon>Bacteria</taxon>
        <taxon>Candidatus Portnoyibacteriota</taxon>
    </lineage>
</organism>
<dbReference type="EMBL" id="PCVN01000080">
    <property type="protein sequence ID" value="PIQ74270.1"/>
    <property type="molecule type" value="Genomic_DNA"/>
</dbReference>
<dbReference type="InterPro" id="IPR006059">
    <property type="entry name" value="SBP"/>
</dbReference>
<evidence type="ECO:0000256" key="2">
    <source>
        <dbReference type="ARBA" id="ARBA00022448"/>
    </source>
</evidence>
<dbReference type="GO" id="GO:0015768">
    <property type="term" value="P:maltose transport"/>
    <property type="evidence" value="ECO:0007669"/>
    <property type="project" value="TreeGrafter"/>
</dbReference>
<comment type="caution">
    <text evidence="5">The sequence shown here is derived from an EMBL/GenBank/DDBJ whole genome shotgun (WGS) entry which is preliminary data.</text>
</comment>
<comment type="similarity">
    <text evidence="1">Belongs to the bacterial solute-binding protein 1 family.</text>
</comment>
<evidence type="ECO:0000256" key="1">
    <source>
        <dbReference type="ARBA" id="ARBA00008520"/>
    </source>
</evidence>
<evidence type="ECO:0000313" key="5">
    <source>
        <dbReference type="EMBL" id="PIQ74270.1"/>
    </source>
</evidence>
<dbReference type="GO" id="GO:0055052">
    <property type="term" value="C:ATP-binding cassette (ABC) transporter complex, substrate-binding subunit-containing"/>
    <property type="evidence" value="ECO:0007669"/>
    <property type="project" value="TreeGrafter"/>
</dbReference>
<keyword evidence="4" id="KW-0812">Transmembrane</keyword>
<name>A0A2H0KQ45_9BACT</name>
<sequence length="449" mass="49647">MEITKTKFIFLGAIIIFILLGYLIYYYGFNPTVSVRGTVKVWGFDDESIYKYSTFVKDFNGKYPNITIQYTQKSPQNYEQELLNALAGGQGPDIFPVYHTWVPNYQDKIASLPSSLMSLKEYNDTFVDVVIQDFVADGNIWALPLYVDNLALYWNKDFFNAAGIAQPPATWDKFLEAVKTLTVRSPDGNIVQAGATLGTGANVDYASDILSLLMLQNGTTMVDPRTSKLVFNNIQTEGGADYSPGEDALRFYTDFANPQKGVYTWNSLMDNSMDAFLAGRAAMTINYSSAVSEISQKAPYLNFAIAPMPQIKEGGVAVNYADYWGEAVGAASKNQQAAWFFVLWRAGSDVQKNYLQLIKKPASRRDAVTWQKDDPALGVFASQSLSARSWLQFDHVAIINTFTQMIDSVVAGQATTGEALDRAVNQLNALVQQKGQSFKLSIPGLPSGL</sequence>
<evidence type="ECO:0000256" key="4">
    <source>
        <dbReference type="SAM" id="Phobius"/>
    </source>
</evidence>
<gene>
    <name evidence="5" type="ORF">COV85_03110</name>
</gene>
<dbReference type="Pfam" id="PF01547">
    <property type="entry name" value="SBP_bac_1"/>
    <property type="match status" value="1"/>
</dbReference>
<keyword evidence="3" id="KW-0732">Signal</keyword>
<protein>
    <recommendedName>
        <fullName evidence="7">ABC transporter substrate-binding protein</fullName>
    </recommendedName>
</protein>
<accession>A0A2H0KQ45</accession>
<keyword evidence="4" id="KW-0472">Membrane</keyword>
<dbReference type="Gene3D" id="3.40.190.10">
    <property type="entry name" value="Periplasmic binding protein-like II"/>
    <property type="match status" value="1"/>
</dbReference>
<evidence type="ECO:0000256" key="3">
    <source>
        <dbReference type="ARBA" id="ARBA00022729"/>
    </source>
</evidence>
<dbReference type="PANTHER" id="PTHR30061">
    <property type="entry name" value="MALTOSE-BINDING PERIPLASMIC PROTEIN"/>
    <property type="match status" value="1"/>
</dbReference>
<dbReference type="Proteomes" id="UP000231550">
    <property type="component" value="Unassembled WGS sequence"/>
</dbReference>
<keyword evidence="2" id="KW-0813">Transport</keyword>
<dbReference type="PANTHER" id="PTHR30061:SF50">
    <property type="entry name" value="MALTOSE_MALTODEXTRIN-BINDING PERIPLASMIC PROTEIN"/>
    <property type="match status" value="1"/>
</dbReference>
<reference evidence="5 6" key="1">
    <citation type="submission" date="2017-09" db="EMBL/GenBank/DDBJ databases">
        <title>Depth-based differentiation of microbial function through sediment-hosted aquifers and enrichment of novel symbionts in the deep terrestrial subsurface.</title>
        <authorList>
            <person name="Probst A.J."/>
            <person name="Ladd B."/>
            <person name="Jarett J.K."/>
            <person name="Geller-Mcgrath D.E."/>
            <person name="Sieber C.M."/>
            <person name="Emerson J.B."/>
            <person name="Anantharaman K."/>
            <person name="Thomas B.C."/>
            <person name="Malmstrom R."/>
            <person name="Stieglmeier M."/>
            <person name="Klingl A."/>
            <person name="Woyke T."/>
            <person name="Ryan C.M."/>
            <person name="Banfield J.F."/>
        </authorList>
    </citation>
    <scope>NUCLEOTIDE SEQUENCE [LARGE SCALE GENOMIC DNA]</scope>
    <source>
        <strain evidence="5">CG11_big_fil_rev_8_21_14_0_20_44_10</strain>
    </source>
</reference>